<dbReference type="PANTHER" id="PTHR48098">
    <property type="entry name" value="ENTEROCHELIN ESTERASE-RELATED"/>
    <property type="match status" value="1"/>
</dbReference>
<dbReference type="Gene3D" id="3.40.50.1820">
    <property type="entry name" value="alpha/beta hydrolase"/>
    <property type="match status" value="1"/>
</dbReference>
<gene>
    <name evidence="3" type="ORF">WMO37_06135</name>
</gene>
<dbReference type="EMBL" id="JBBMFS010000004">
    <property type="protein sequence ID" value="MEQ2554601.1"/>
    <property type="molecule type" value="Genomic_DNA"/>
</dbReference>
<feature type="region of interest" description="Disordered" evidence="1">
    <location>
        <begin position="32"/>
        <end position="77"/>
    </location>
</feature>
<keyword evidence="4" id="KW-1185">Reference proteome</keyword>
<feature type="chain" id="PRO_5047064797" evidence="2">
    <location>
        <begin position="26"/>
        <end position="359"/>
    </location>
</feature>
<keyword evidence="3" id="KW-0378">Hydrolase</keyword>
<keyword evidence="2" id="KW-0732">Signal</keyword>
<accession>A0ABV1H4K1</accession>
<dbReference type="GO" id="GO:0016787">
    <property type="term" value="F:hydrolase activity"/>
    <property type="evidence" value="ECO:0007669"/>
    <property type="project" value="UniProtKB-KW"/>
</dbReference>
<dbReference type="InterPro" id="IPR000801">
    <property type="entry name" value="Esterase-like"/>
</dbReference>
<reference evidence="3" key="1">
    <citation type="submission" date="2024-03" db="EMBL/GenBank/DDBJ databases">
        <title>Human intestinal bacterial collection.</title>
        <authorList>
            <person name="Pauvert C."/>
            <person name="Hitch T.C.A."/>
            <person name="Clavel T."/>
        </authorList>
    </citation>
    <scope>NUCLEOTIDE SEQUENCE [LARGE SCALE GENOMIC DNA]</scope>
    <source>
        <strain evidence="3">CLA-AA-H89B</strain>
    </source>
</reference>
<evidence type="ECO:0000313" key="3">
    <source>
        <dbReference type="EMBL" id="MEQ2554601.1"/>
    </source>
</evidence>
<dbReference type="InterPro" id="IPR050583">
    <property type="entry name" value="Mycobacterial_A85_antigen"/>
</dbReference>
<name>A0ABV1H4K1_9FIRM</name>
<sequence>MLKKYFYKTALTTAALSTAVSVLLAGCGQSAGTGTAKTNTVTSAVSGQTDIRSSSNSDSGSTADSAETSGADSSSAATSYTITDEEIAAAYANTDNSYDAMYLSRQPGNPAGTYETVHYYSTTAGTTRQACVMLPTEYDPSKDYPVVYLLHGLGGNDEAWKDMGADCIAENLHIYQNIPQMILVGVDSVILSEGSASDLDMWGQLAAYDASVDDIVNDLMPYINTHYPVRTGRENTAIAGYSMGGRNALYAGFSHPELFGYVGAFSPASGVVRAVESPLGTLMEDFTLNEAYGQFPMLLLTVGYDDGICKNSTEEYDRILTEKSIDHIFYETEGGHDGDVWQKGMYNFMKRLFYGSAFH</sequence>
<feature type="signal peptide" evidence="2">
    <location>
        <begin position="1"/>
        <end position="25"/>
    </location>
</feature>
<proteinExistence type="predicted"/>
<organism evidence="3 4">
    <name type="scientific">Lachnospira intestinalis</name>
    <dbReference type="NCBI Taxonomy" id="3133158"/>
    <lineage>
        <taxon>Bacteria</taxon>
        <taxon>Bacillati</taxon>
        <taxon>Bacillota</taxon>
        <taxon>Clostridia</taxon>
        <taxon>Lachnospirales</taxon>
        <taxon>Lachnospiraceae</taxon>
        <taxon>Lachnospira</taxon>
    </lineage>
</organism>
<comment type="caution">
    <text evidence="3">The sequence shown here is derived from an EMBL/GenBank/DDBJ whole genome shotgun (WGS) entry which is preliminary data.</text>
</comment>
<evidence type="ECO:0000256" key="1">
    <source>
        <dbReference type="SAM" id="MobiDB-lite"/>
    </source>
</evidence>
<dbReference type="SUPFAM" id="SSF53474">
    <property type="entry name" value="alpha/beta-Hydrolases"/>
    <property type="match status" value="1"/>
</dbReference>
<feature type="compositionally biased region" description="Polar residues" evidence="1">
    <location>
        <begin position="32"/>
        <end position="52"/>
    </location>
</feature>
<feature type="compositionally biased region" description="Low complexity" evidence="1">
    <location>
        <begin position="53"/>
        <end position="77"/>
    </location>
</feature>
<dbReference type="PROSITE" id="PS51257">
    <property type="entry name" value="PROKAR_LIPOPROTEIN"/>
    <property type="match status" value="1"/>
</dbReference>
<dbReference type="Proteomes" id="UP001546774">
    <property type="component" value="Unassembled WGS sequence"/>
</dbReference>
<evidence type="ECO:0000256" key="2">
    <source>
        <dbReference type="SAM" id="SignalP"/>
    </source>
</evidence>
<dbReference type="InterPro" id="IPR029058">
    <property type="entry name" value="AB_hydrolase_fold"/>
</dbReference>
<evidence type="ECO:0000313" key="4">
    <source>
        <dbReference type="Proteomes" id="UP001546774"/>
    </source>
</evidence>
<protein>
    <submittedName>
        <fullName evidence="3">Alpha/beta hydrolase-fold protein</fullName>
    </submittedName>
</protein>
<dbReference type="Pfam" id="PF00756">
    <property type="entry name" value="Esterase"/>
    <property type="match status" value="1"/>
</dbReference>